<dbReference type="EMBL" id="WJIE01000013">
    <property type="protein sequence ID" value="MRG96691.1"/>
    <property type="molecule type" value="Genomic_DNA"/>
</dbReference>
<dbReference type="Proteomes" id="UP000440224">
    <property type="component" value="Unassembled WGS sequence"/>
</dbReference>
<dbReference type="AlphaFoldDB" id="A0A6N7Q728"/>
<dbReference type="InterPro" id="IPR039498">
    <property type="entry name" value="NTP_transf_5"/>
</dbReference>
<gene>
    <name evidence="1" type="ORF">GF068_32925</name>
</gene>
<organism evidence="1 2">
    <name type="scientific">Polyangium spumosum</name>
    <dbReference type="NCBI Taxonomy" id="889282"/>
    <lineage>
        <taxon>Bacteria</taxon>
        <taxon>Pseudomonadati</taxon>
        <taxon>Myxococcota</taxon>
        <taxon>Polyangia</taxon>
        <taxon>Polyangiales</taxon>
        <taxon>Polyangiaceae</taxon>
        <taxon>Polyangium</taxon>
    </lineage>
</organism>
<dbReference type="Pfam" id="PF14907">
    <property type="entry name" value="NTP_transf_5"/>
    <property type="match status" value="1"/>
</dbReference>
<evidence type="ECO:0000313" key="2">
    <source>
        <dbReference type="Proteomes" id="UP000440224"/>
    </source>
</evidence>
<dbReference type="InterPro" id="IPR043519">
    <property type="entry name" value="NT_sf"/>
</dbReference>
<evidence type="ECO:0008006" key="3">
    <source>
        <dbReference type="Google" id="ProtNLM"/>
    </source>
</evidence>
<proteinExistence type="predicted"/>
<keyword evidence="2" id="KW-1185">Reference proteome</keyword>
<protein>
    <recommendedName>
        <fullName evidence="3">Nucleotidyl transferase AbiEii/AbiGii toxin family protein</fullName>
    </recommendedName>
</protein>
<evidence type="ECO:0000313" key="1">
    <source>
        <dbReference type="EMBL" id="MRG96691.1"/>
    </source>
</evidence>
<reference evidence="1 2" key="1">
    <citation type="submission" date="2019-10" db="EMBL/GenBank/DDBJ databases">
        <title>A soil myxobacterium in the family Polyangiaceae.</title>
        <authorList>
            <person name="Li Y."/>
            <person name="Wang J."/>
        </authorList>
    </citation>
    <scope>NUCLEOTIDE SEQUENCE [LARGE SCALE GENOMIC DNA]</scope>
    <source>
        <strain evidence="1 2">DSM 14734</strain>
    </source>
</reference>
<dbReference type="SUPFAM" id="SSF81301">
    <property type="entry name" value="Nucleotidyltransferase"/>
    <property type="match status" value="1"/>
</dbReference>
<accession>A0A6N7Q728</accession>
<comment type="caution">
    <text evidence="1">The sequence shown here is derived from an EMBL/GenBank/DDBJ whole genome shotgun (WGS) entry which is preliminary data.</text>
</comment>
<dbReference type="Gene3D" id="3.30.460.40">
    <property type="match status" value="1"/>
</dbReference>
<name>A0A6N7Q728_9BACT</name>
<sequence length="252" mass="28097">MRCLWVRAQGRTEVIRPVTDSPLDSGSCYHTSVHPLQSELIAILAEARQRSIPLVVLGAFAVRTYLRAPDQRFTHDVDLLALPDALDALGELLTSRGYHVYRSAPWWRAERGSGKERVLLDIASGAVVDMASFESYPLAPTEARQRAEPGGEPIPVPALEDLLAMKILSHRDKDILDVVALLRDAGDTIEKDRFRAQIEARDLELPLRRGYLEIVASIESGELARLWELRTGAPPPDDLLPDAVSRLHDLFR</sequence>